<evidence type="ECO:0000313" key="4">
    <source>
        <dbReference type="Proteomes" id="UP001596406"/>
    </source>
</evidence>
<dbReference type="AlphaFoldDB" id="A0ABD5UAK9"/>
<organism evidence="3 4">
    <name type="scientific">Halomarina ordinaria</name>
    <dbReference type="NCBI Taxonomy" id="3033939"/>
    <lineage>
        <taxon>Archaea</taxon>
        <taxon>Methanobacteriati</taxon>
        <taxon>Methanobacteriota</taxon>
        <taxon>Stenosarchaea group</taxon>
        <taxon>Halobacteria</taxon>
        <taxon>Halobacteriales</taxon>
        <taxon>Natronomonadaceae</taxon>
        <taxon>Halomarina</taxon>
    </lineage>
</organism>
<comment type="caution">
    <text evidence="3">The sequence shown here is derived from an EMBL/GenBank/DDBJ whole genome shotgun (WGS) entry which is preliminary data.</text>
</comment>
<feature type="domain" description="Oxidoreductase molybdopterin-binding" evidence="2">
    <location>
        <begin position="202"/>
        <end position="338"/>
    </location>
</feature>
<dbReference type="EMBL" id="JBHSXM010000001">
    <property type="protein sequence ID" value="MFC6837413.1"/>
    <property type="molecule type" value="Genomic_DNA"/>
</dbReference>
<accession>A0ABD5UAK9</accession>
<proteinExistence type="predicted"/>
<keyword evidence="4" id="KW-1185">Reference proteome</keyword>
<dbReference type="Gene3D" id="3.90.420.10">
    <property type="entry name" value="Oxidoreductase, molybdopterin-binding domain"/>
    <property type="match status" value="1"/>
</dbReference>
<evidence type="ECO:0000313" key="3">
    <source>
        <dbReference type="EMBL" id="MFC6837413.1"/>
    </source>
</evidence>
<reference evidence="3 4" key="1">
    <citation type="journal article" date="2019" name="Int. J. Syst. Evol. Microbiol.">
        <title>The Global Catalogue of Microorganisms (GCM) 10K type strain sequencing project: providing services to taxonomists for standard genome sequencing and annotation.</title>
        <authorList>
            <consortium name="The Broad Institute Genomics Platform"/>
            <consortium name="The Broad Institute Genome Sequencing Center for Infectious Disease"/>
            <person name="Wu L."/>
            <person name="Ma J."/>
        </authorList>
    </citation>
    <scope>NUCLEOTIDE SEQUENCE [LARGE SCALE GENOMIC DNA]</scope>
    <source>
        <strain evidence="3 4">PSRA2</strain>
    </source>
</reference>
<keyword evidence="1" id="KW-1133">Transmembrane helix</keyword>
<keyword evidence="1" id="KW-0472">Membrane</keyword>
<dbReference type="InterPro" id="IPR036374">
    <property type="entry name" value="OxRdtase_Mopterin-bd_sf"/>
</dbReference>
<dbReference type="Pfam" id="PF00174">
    <property type="entry name" value="Oxidored_molyb"/>
    <property type="match status" value="1"/>
</dbReference>
<feature type="transmembrane region" description="Helical" evidence="1">
    <location>
        <begin position="12"/>
        <end position="31"/>
    </location>
</feature>
<evidence type="ECO:0000256" key="1">
    <source>
        <dbReference type="SAM" id="Phobius"/>
    </source>
</evidence>
<dbReference type="RefSeq" id="WP_304449078.1">
    <property type="nucleotide sequence ID" value="NZ_JARRAH010000001.1"/>
</dbReference>
<dbReference type="CDD" id="cd00321">
    <property type="entry name" value="SO_family_Moco"/>
    <property type="match status" value="1"/>
</dbReference>
<keyword evidence="1" id="KW-0812">Transmembrane</keyword>
<protein>
    <submittedName>
        <fullName evidence="3">Molybdopterin-dependent oxidoreductase</fullName>
    </submittedName>
</protein>
<feature type="transmembrane region" description="Helical" evidence="1">
    <location>
        <begin position="77"/>
        <end position="95"/>
    </location>
</feature>
<dbReference type="PANTHER" id="PTHR43032">
    <property type="entry name" value="PROTEIN-METHIONINE-SULFOXIDE REDUCTASE"/>
    <property type="match status" value="1"/>
</dbReference>
<sequence length="347" mass="38612">MRFEPRPRLVDWTILLAVALALVTGVVSLGVGTPRFGWVFVLHGAGALVLVVLLFWKLRRVRRRVTGRWNRTVALSVLLAFLALSALATGIAWVLGYDLDLWGWTLLNLHIGLGLVVVPVLLVHLAARFRTPTTADWEGRRTVLQYGALVLFGALAWRAQQALVAVLDTAGADRRFTGSKPHEGSGNRFPVTSWVLDDPDPIAPETWRLHVAGAVERPLELGYDALDARREERALLDCTSGWFVERDWRGVPVADLLDDAGVTGEARWVTFHSVTGYRFGFPVDVARGMLLATHVDGERLTHGHGFPLRLVAPGKRGFQWVKWVTAVEVREERDWGQWLAIFVSGLD</sequence>
<dbReference type="InterPro" id="IPR000572">
    <property type="entry name" value="OxRdtase_Mopterin-bd_dom"/>
</dbReference>
<dbReference type="PANTHER" id="PTHR43032:SF2">
    <property type="entry name" value="BLL0505 PROTEIN"/>
    <property type="match status" value="1"/>
</dbReference>
<evidence type="ECO:0000259" key="2">
    <source>
        <dbReference type="Pfam" id="PF00174"/>
    </source>
</evidence>
<gene>
    <name evidence="3" type="ORF">ACFQHK_12935</name>
</gene>
<name>A0ABD5UAK9_9EURY</name>
<feature type="transmembrane region" description="Helical" evidence="1">
    <location>
        <begin position="37"/>
        <end position="56"/>
    </location>
</feature>
<dbReference type="Proteomes" id="UP001596406">
    <property type="component" value="Unassembled WGS sequence"/>
</dbReference>
<feature type="transmembrane region" description="Helical" evidence="1">
    <location>
        <begin position="101"/>
        <end position="123"/>
    </location>
</feature>
<dbReference type="SUPFAM" id="SSF56524">
    <property type="entry name" value="Oxidoreductase molybdopterin-binding domain"/>
    <property type="match status" value="1"/>
</dbReference>